<comment type="caution">
    <text evidence="1">The sequence shown here is derived from an EMBL/GenBank/DDBJ whole genome shotgun (WGS) entry which is preliminary data.</text>
</comment>
<gene>
    <name evidence="1" type="ORF">GDO81_030115</name>
</gene>
<reference evidence="1" key="1">
    <citation type="thesis" date="2020" institute="ProQuest LLC" country="789 East Eisenhower Parkway, Ann Arbor, MI, USA">
        <title>Comparative Genomics and Chromosome Evolution.</title>
        <authorList>
            <person name="Mudd A.B."/>
        </authorList>
    </citation>
    <scope>NUCLEOTIDE SEQUENCE</scope>
    <source>
        <strain evidence="1">237g6f4</strain>
        <tissue evidence="1">Blood</tissue>
    </source>
</reference>
<evidence type="ECO:0000313" key="1">
    <source>
        <dbReference type="EMBL" id="KAG8534856.1"/>
    </source>
</evidence>
<sequence length="81" mass="9492">MANLLEVECPNCNPKPCLFIARCQPKIKAVTYCSLFNIFQSYWPPEDSNTVERWKICIILASFHFPSVQRESWGQQEVLQR</sequence>
<accession>A0AAV6YCR7</accession>
<dbReference type="AlphaFoldDB" id="A0AAV6YCR7"/>
<dbReference type="Proteomes" id="UP000824782">
    <property type="component" value="Unassembled WGS sequence"/>
</dbReference>
<keyword evidence="2" id="KW-1185">Reference proteome</keyword>
<evidence type="ECO:0000313" key="2">
    <source>
        <dbReference type="Proteomes" id="UP000824782"/>
    </source>
</evidence>
<protein>
    <submittedName>
        <fullName evidence="1">Uncharacterized protein</fullName>
    </submittedName>
</protein>
<dbReference type="EMBL" id="WNYA01088351">
    <property type="protein sequence ID" value="KAG8534856.1"/>
    <property type="molecule type" value="Genomic_DNA"/>
</dbReference>
<proteinExistence type="predicted"/>
<name>A0AAV6YCR7_ENGPU</name>
<organism evidence="1 2">
    <name type="scientific">Engystomops pustulosus</name>
    <name type="common">Tungara frog</name>
    <name type="synonym">Physalaemus pustulosus</name>
    <dbReference type="NCBI Taxonomy" id="76066"/>
    <lineage>
        <taxon>Eukaryota</taxon>
        <taxon>Metazoa</taxon>
        <taxon>Chordata</taxon>
        <taxon>Craniata</taxon>
        <taxon>Vertebrata</taxon>
        <taxon>Euteleostomi</taxon>
        <taxon>Amphibia</taxon>
        <taxon>Batrachia</taxon>
        <taxon>Anura</taxon>
        <taxon>Neobatrachia</taxon>
        <taxon>Hyloidea</taxon>
        <taxon>Leptodactylidae</taxon>
        <taxon>Leiuperinae</taxon>
        <taxon>Engystomops</taxon>
    </lineage>
</organism>